<organism evidence="2 3">
    <name type="scientific">Staurois parvus</name>
    <dbReference type="NCBI Taxonomy" id="386267"/>
    <lineage>
        <taxon>Eukaryota</taxon>
        <taxon>Metazoa</taxon>
        <taxon>Chordata</taxon>
        <taxon>Craniata</taxon>
        <taxon>Vertebrata</taxon>
        <taxon>Euteleostomi</taxon>
        <taxon>Amphibia</taxon>
        <taxon>Batrachia</taxon>
        <taxon>Anura</taxon>
        <taxon>Neobatrachia</taxon>
        <taxon>Ranoidea</taxon>
        <taxon>Ranidae</taxon>
        <taxon>Staurois</taxon>
    </lineage>
</organism>
<dbReference type="Proteomes" id="UP001162483">
    <property type="component" value="Unassembled WGS sequence"/>
</dbReference>
<sequence length="86" mass="9503">MAVLCTAILSSVLELTGRKTVCKQNNLPPCWRSLVITGCLQVITGRDPVIDTHGRKCQHAPPTRKCKMTDICDSVHRCRPAAVYLL</sequence>
<keyword evidence="1" id="KW-0732">Signal</keyword>
<dbReference type="EMBL" id="CATNWA010014054">
    <property type="protein sequence ID" value="CAI9566651.1"/>
    <property type="molecule type" value="Genomic_DNA"/>
</dbReference>
<feature type="signal peptide" evidence="1">
    <location>
        <begin position="1"/>
        <end position="17"/>
    </location>
</feature>
<reference evidence="2" key="1">
    <citation type="submission" date="2023-05" db="EMBL/GenBank/DDBJ databases">
        <authorList>
            <person name="Stuckert A."/>
        </authorList>
    </citation>
    <scope>NUCLEOTIDE SEQUENCE</scope>
</reference>
<evidence type="ECO:0000256" key="1">
    <source>
        <dbReference type="SAM" id="SignalP"/>
    </source>
</evidence>
<name>A0ABN9D2H0_9NEOB</name>
<evidence type="ECO:0000313" key="3">
    <source>
        <dbReference type="Proteomes" id="UP001162483"/>
    </source>
</evidence>
<protein>
    <recommendedName>
        <fullName evidence="4">Secreted protein</fullName>
    </recommendedName>
</protein>
<keyword evidence="3" id="KW-1185">Reference proteome</keyword>
<accession>A0ABN9D2H0</accession>
<feature type="chain" id="PRO_5045360286" description="Secreted protein" evidence="1">
    <location>
        <begin position="18"/>
        <end position="86"/>
    </location>
</feature>
<comment type="caution">
    <text evidence="2">The sequence shown here is derived from an EMBL/GenBank/DDBJ whole genome shotgun (WGS) entry which is preliminary data.</text>
</comment>
<gene>
    <name evidence="2" type="ORF">SPARVUS_LOCUS6412483</name>
</gene>
<proteinExistence type="predicted"/>
<evidence type="ECO:0008006" key="4">
    <source>
        <dbReference type="Google" id="ProtNLM"/>
    </source>
</evidence>
<evidence type="ECO:0000313" key="2">
    <source>
        <dbReference type="EMBL" id="CAI9566651.1"/>
    </source>
</evidence>